<comment type="caution">
    <text evidence="1">The sequence shown here is derived from an EMBL/GenBank/DDBJ whole genome shotgun (WGS) entry which is preliminary data.</text>
</comment>
<name>A0ABQ7BG54_BRACR</name>
<sequence>MSFNYSSPRLESPLPRACKWDFLMRVAPWARNLGNLERHVASASSRGEQPKIWNLGSGTWNLGPGTQREAEQQCSRRSGRVPYAEQLQSNLTSTLRRCIPLAIRLISDSTTT</sequence>
<dbReference type="EMBL" id="QGKV02001507">
    <property type="protein sequence ID" value="KAF3531146.1"/>
    <property type="molecule type" value="Genomic_DNA"/>
</dbReference>
<dbReference type="Proteomes" id="UP000266723">
    <property type="component" value="Unassembled WGS sequence"/>
</dbReference>
<keyword evidence="2" id="KW-1185">Reference proteome</keyword>
<gene>
    <name evidence="1" type="ORF">DY000_02040745</name>
</gene>
<organism evidence="1 2">
    <name type="scientific">Brassica cretica</name>
    <name type="common">Mustard</name>
    <dbReference type="NCBI Taxonomy" id="69181"/>
    <lineage>
        <taxon>Eukaryota</taxon>
        <taxon>Viridiplantae</taxon>
        <taxon>Streptophyta</taxon>
        <taxon>Embryophyta</taxon>
        <taxon>Tracheophyta</taxon>
        <taxon>Spermatophyta</taxon>
        <taxon>Magnoliopsida</taxon>
        <taxon>eudicotyledons</taxon>
        <taxon>Gunneridae</taxon>
        <taxon>Pentapetalae</taxon>
        <taxon>rosids</taxon>
        <taxon>malvids</taxon>
        <taxon>Brassicales</taxon>
        <taxon>Brassicaceae</taxon>
        <taxon>Brassiceae</taxon>
        <taxon>Brassica</taxon>
    </lineage>
</organism>
<reference evidence="1 2" key="1">
    <citation type="journal article" date="2020" name="BMC Genomics">
        <title>Intraspecific diversification of the crop wild relative Brassica cretica Lam. using demographic model selection.</title>
        <authorList>
            <person name="Kioukis A."/>
            <person name="Michalopoulou V.A."/>
            <person name="Briers L."/>
            <person name="Pirintsos S."/>
            <person name="Studholme D.J."/>
            <person name="Pavlidis P."/>
            <person name="Sarris P.F."/>
        </authorList>
    </citation>
    <scope>NUCLEOTIDE SEQUENCE [LARGE SCALE GENOMIC DNA]</scope>
    <source>
        <strain evidence="2">cv. PFS-1207/04</strain>
    </source>
</reference>
<accession>A0ABQ7BG54</accession>
<evidence type="ECO:0000313" key="2">
    <source>
        <dbReference type="Proteomes" id="UP000266723"/>
    </source>
</evidence>
<evidence type="ECO:0000313" key="1">
    <source>
        <dbReference type="EMBL" id="KAF3531146.1"/>
    </source>
</evidence>
<protein>
    <submittedName>
        <fullName evidence="1">Uncharacterized protein</fullName>
    </submittedName>
</protein>
<proteinExistence type="predicted"/>